<dbReference type="InterPro" id="IPR008969">
    <property type="entry name" value="CarboxyPept-like_regulatory"/>
</dbReference>
<evidence type="ECO:0000256" key="4">
    <source>
        <dbReference type="ARBA" id="ARBA00022692"/>
    </source>
</evidence>
<dbReference type="Gene3D" id="2.170.130.10">
    <property type="entry name" value="TonB-dependent receptor, plug domain"/>
    <property type="match status" value="1"/>
</dbReference>
<keyword evidence="6 7" id="KW-0998">Cell outer membrane</keyword>
<comment type="subcellular location">
    <subcellularLocation>
        <location evidence="1 7">Cell outer membrane</location>
        <topology evidence="1 7">Multi-pass membrane protein</topology>
    </subcellularLocation>
</comment>
<dbReference type="NCBIfam" id="TIGR04056">
    <property type="entry name" value="OMP_RagA_SusC"/>
    <property type="match status" value="1"/>
</dbReference>
<evidence type="ECO:0000256" key="7">
    <source>
        <dbReference type="PROSITE-ProRule" id="PRU01360"/>
    </source>
</evidence>
<organism evidence="10 11">
    <name type="scientific">Mucilaginibacter galii</name>
    <dbReference type="NCBI Taxonomy" id="2005073"/>
    <lineage>
        <taxon>Bacteria</taxon>
        <taxon>Pseudomonadati</taxon>
        <taxon>Bacteroidota</taxon>
        <taxon>Sphingobacteriia</taxon>
        <taxon>Sphingobacteriales</taxon>
        <taxon>Sphingobacteriaceae</taxon>
        <taxon>Mucilaginibacter</taxon>
    </lineage>
</organism>
<evidence type="ECO:0000256" key="6">
    <source>
        <dbReference type="ARBA" id="ARBA00023237"/>
    </source>
</evidence>
<dbReference type="Gene3D" id="2.60.40.1120">
    <property type="entry name" value="Carboxypeptidase-like, regulatory domain"/>
    <property type="match status" value="1"/>
</dbReference>
<dbReference type="InterPro" id="IPR039426">
    <property type="entry name" value="TonB-dep_rcpt-like"/>
</dbReference>
<dbReference type="Pfam" id="PF07715">
    <property type="entry name" value="Plug"/>
    <property type="match status" value="1"/>
</dbReference>
<protein>
    <submittedName>
        <fullName evidence="10">SusC/RagA family TonB-linked outer membrane protein</fullName>
    </submittedName>
</protein>
<feature type="chain" id="PRO_5037379320" evidence="8">
    <location>
        <begin position="24"/>
        <end position="1136"/>
    </location>
</feature>
<keyword evidence="4 7" id="KW-0812">Transmembrane</keyword>
<keyword evidence="5 7" id="KW-0472">Membrane</keyword>
<evidence type="ECO:0000259" key="9">
    <source>
        <dbReference type="Pfam" id="PF07715"/>
    </source>
</evidence>
<evidence type="ECO:0000256" key="3">
    <source>
        <dbReference type="ARBA" id="ARBA00022452"/>
    </source>
</evidence>
<reference evidence="10" key="2">
    <citation type="submission" date="2020-09" db="EMBL/GenBank/DDBJ databases">
        <authorList>
            <person name="Sun Q."/>
            <person name="Sedlacek I."/>
        </authorList>
    </citation>
    <scope>NUCLEOTIDE SEQUENCE</scope>
    <source>
        <strain evidence="10">CCM 8711</strain>
    </source>
</reference>
<dbReference type="PROSITE" id="PS52016">
    <property type="entry name" value="TONB_DEPENDENT_REC_3"/>
    <property type="match status" value="1"/>
</dbReference>
<dbReference type="InterPro" id="IPR023996">
    <property type="entry name" value="TonB-dep_OMP_SusC/RagA"/>
</dbReference>
<dbReference type="InterPro" id="IPR023997">
    <property type="entry name" value="TonB-dep_OMP_SusC/RagA_CS"/>
</dbReference>
<proteinExistence type="inferred from homology"/>
<feature type="signal peptide" evidence="8">
    <location>
        <begin position="1"/>
        <end position="23"/>
    </location>
</feature>
<comment type="caution">
    <text evidence="10">The sequence shown here is derived from an EMBL/GenBank/DDBJ whole genome shotgun (WGS) entry which is preliminary data.</text>
</comment>
<dbReference type="InterPro" id="IPR037066">
    <property type="entry name" value="Plug_dom_sf"/>
</dbReference>
<dbReference type="NCBIfam" id="TIGR04057">
    <property type="entry name" value="SusC_RagA_signa"/>
    <property type="match status" value="1"/>
</dbReference>
<keyword evidence="3 7" id="KW-1134">Transmembrane beta strand</keyword>
<keyword evidence="11" id="KW-1185">Reference proteome</keyword>
<sequence>MKIMKITFSQLLIALLLYSVTYAKSTSAQILDKIVSVTIKEPNLESALKVIEKSAGVKFVYSKSIIQTNKQVNFTANAQRLDAVLNSVLPEQISYQLINDRIVLSNKKPVDNNAPATKTNALAIPIKGKITSDKGEELVGVSVTIKGSTTGTITDVNGNFTLNVPDANAVLVVKYIGFTTQEIPVGTQTNLVIKLVGEASNLSEVVVVGYNIVKRADVTSSVVSVNAEEIRSRPVANALQAIQGKAAGVDITSNERPGEIGSIRIRGNRSLTAANSPLYVVDGIPLDLRTGGIETINPNDIETIDILKDASATAIYGSRGANGVILVTTKRGKAGKLSLDYVGTATIESLQNRQEMMNSAQYIEFRRDAYRRVGYLNPAAAATATYPTIPTLADDRRIFGQDALAFANIEKGWANGTFDGSLVPTTDWGSLVTRTGVTHDHVLSASGGTDKIKAYGSFGYLNQKGTQLGQDYNRYSAKVSVDVTPLKWFSMGGSINSTFGKQNYGYSTTNATGPNQLYGAALGMLPYAIPFDANGNRINLPGGDINIQNPVGEDQYNINLRKVTRALGSFYAQVEILPGLKYRLNFGPDFYNNYNGRWMDQRSINRGAGQSGSTNYAQLNQTNNLAWTLDHLVYYNKSIGKHDFGATFLQSSTSFRQETSSMTATKLPYNSALWYQLNSVSALDGFATNLVETKLNSYMARFNYTFNGRYILTAFGRWDGASQLAPGNKWDFFPSLSIAWRLDQEDFIRNYSWISQLKVRGGVGTVGNSAIAPYSTVGQLQTLYYTYGSAVQPGYVSSDASLSSPISLPNPLLSWEHTTQYNLGIDFGFLKNRINGSLEFYTSKTSDLLFLKPIPSVTGYTTAYDNIANTSNKGIELTLNTDNIKTKDFTWESSLSFAANKDRVDILSNGKNDLIASNLFIGQRLNVFYDYQKAGIWQNTEADQLEMAKYTAANNGVRQFFPGSIKVVDQNGDYRIDANNDRVVRGSSSPSWTGGMSNTFNYKGVELSAFIFARWGYLIRAGEESLQGRFAQRVLNYWTPTNPTNDYPAPNYNSAAGDPYKSSMNYQDGSFIKIRNITLGYFLPTKVTKLMGLQRVKVYAQALNPGIIYSKVDFIDPDTQSSVFNRGVVFGVNVGF</sequence>
<keyword evidence="8" id="KW-0732">Signal</keyword>
<dbReference type="FunFam" id="2.60.40.1120:FF:000003">
    <property type="entry name" value="Outer membrane protein Omp121"/>
    <property type="match status" value="1"/>
</dbReference>
<dbReference type="GO" id="GO:0009279">
    <property type="term" value="C:cell outer membrane"/>
    <property type="evidence" value="ECO:0007669"/>
    <property type="project" value="UniProtKB-SubCell"/>
</dbReference>
<evidence type="ECO:0000256" key="1">
    <source>
        <dbReference type="ARBA" id="ARBA00004571"/>
    </source>
</evidence>
<comment type="similarity">
    <text evidence="7">Belongs to the TonB-dependent receptor family.</text>
</comment>
<dbReference type="SUPFAM" id="SSF56935">
    <property type="entry name" value="Porins"/>
    <property type="match status" value="1"/>
</dbReference>
<name>A0A917JF71_9SPHI</name>
<dbReference type="InterPro" id="IPR036942">
    <property type="entry name" value="Beta-barrel_TonB_sf"/>
</dbReference>
<dbReference type="EMBL" id="BMDO01000015">
    <property type="protein sequence ID" value="GGI52634.1"/>
    <property type="molecule type" value="Genomic_DNA"/>
</dbReference>
<gene>
    <name evidence="10" type="ORF">GCM10011425_38460</name>
</gene>
<evidence type="ECO:0000256" key="5">
    <source>
        <dbReference type="ARBA" id="ARBA00023136"/>
    </source>
</evidence>
<dbReference type="Pfam" id="PF13715">
    <property type="entry name" value="CarbopepD_reg_2"/>
    <property type="match status" value="1"/>
</dbReference>
<dbReference type="Proteomes" id="UP000662074">
    <property type="component" value="Unassembled WGS sequence"/>
</dbReference>
<feature type="domain" description="TonB-dependent receptor plug" evidence="9">
    <location>
        <begin position="216"/>
        <end position="324"/>
    </location>
</feature>
<reference evidence="10" key="1">
    <citation type="journal article" date="2014" name="Int. J. Syst. Evol. Microbiol.">
        <title>Complete genome sequence of Corynebacterium casei LMG S-19264T (=DSM 44701T), isolated from a smear-ripened cheese.</title>
        <authorList>
            <consortium name="US DOE Joint Genome Institute (JGI-PGF)"/>
            <person name="Walter F."/>
            <person name="Albersmeier A."/>
            <person name="Kalinowski J."/>
            <person name="Ruckert C."/>
        </authorList>
    </citation>
    <scope>NUCLEOTIDE SEQUENCE</scope>
    <source>
        <strain evidence="10">CCM 8711</strain>
    </source>
</reference>
<evidence type="ECO:0000313" key="11">
    <source>
        <dbReference type="Proteomes" id="UP000662074"/>
    </source>
</evidence>
<dbReference type="InterPro" id="IPR012910">
    <property type="entry name" value="Plug_dom"/>
</dbReference>
<evidence type="ECO:0000256" key="8">
    <source>
        <dbReference type="SAM" id="SignalP"/>
    </source>
</evidence>
<evidence type="ECO:0000256" key="2">
    <source>
        <dbReference type="ARBA" id="ARBA00022448"/>
    </source>
</evidence>
<dbReference type="AlphaFoldDB" id="A0A917JF71"/>
<evidence type="ECO:0000313" key="10">
    <source>
        <dbReference type="EMBL" id="GGI52634.1"/>
    </source>
</evidence>
<dbReference type="SUPFAM" id="SSF49464">
    <property type="entry name" value="Carboxypeptidase regulatory domain-like"/>
    <property type="match status" value="1"/>
</dbReference>
<dbReference type="Gene3D" id="2.40.170.20">
    <property type="entry name" value="TonB-dependent receptor, beta-barrel domain"/>
    <property type="match status" value="1"/>
</dbReference>
<keyword evidence="2 7" id="KW-0813">Transport</keyword>
<accession>A0A917JF71</accession>